<feature type="compositionally biased region" description="Polar residues" evidence="19">
    <location>
        <begin position="1348"/>
        <end position="1372"/>
    </location>
</feature>
<keyword evidence="6" id="KW-0597">Phosphoprotein</keyword>
<dbReference type="GO" id="GO:0008017">
    <property type="term" value="F:microtubule binding"/>
    <property type="evidence" value="ECO:0007669"/>
    <property type="project" value="InterPro"/>
</dbReference>
<feature type="repeat" description="WD" evidence="16">
    <location>
        <begin position="1665"/>
        <end position="1704"/>
    </location>
</feature>
<dbReference type="InterPro" id="IPR001752">
    <property type="entry name" value="Kinesin_motor_dom"/>
</dbReference>
<evidence type="ECO:0000256" key="12">
    <source>
        <dbReference type="ARBA" id="ARBA00023054"/>
    </source>
</evidence>
<evidence type="ECO:0000256" key="10">
    <source>
        <dbReference type="ARBA" id="ARBA00022741"/>
    </source>
</evidence>
<dbReference type="GO" id="GO:0030426">
    <property type="term" value="C:growth cone"/>
    <property type="evidence" value="ECO:0007669"/>
    <property type="project" value="UniProtKB-SubCell"/>
</dbReference>
<dbReference type="GO" id="GO:0005874">
    <property type="term" value="C:microtubule"/>
    <property type="evidence" value="ECO:0007669"/>
    <property type="project" value="UniProtKB-KW"/>
</dbReference>
<dbReference type="Gene3D" id="2.130.10.10">
    <property type="entry name" value="YVTN repeat-like/Quinoprotein amine dehydrogenase"/>
    <property type="match status" value="3"/>
</dbReference>
<feature type="coiled-coil region" evidence="18">
    <location>
        <begin position="381"/>
        <end position="510"/>
    </location>
</feature>
<evidence type="ECO:0000256" key="16">
    <source>
        <dbReference type="PROSITE-ProRule" id="PRU00221"/>
    </source>
</evidence>
<keyword evidence="11 17" id="KW-0067">ATP-binding</keyword>
<feature type="domain" description="Kinesin motor" evidence="20">
    <location>
        <begin position="13"/>
        <end position="373"/>
    </location>
</feature>
<dbReference type="Proteomes" id="UP001186944">
    <property type="component" value="Unassembled WGS sequence"/>
</dbReference>
<dbReference type="Pfam" id="PF23204">
    <property type="entry name" value="KIF21A_2nd"/>
    <property type="match status" value="1"/>
</dbReference>
<keyword evidence="5" id="KW-0963">Cytoplasm</keyword>
<dbReference type="InterPro" id="IPR015943">
    <property type="entry name" value="WD40/YVTN_repeat-like_dom_sf"/>
</dbReference>
<dbReference type="Pfam" id="PF23203">
    <property type="entry name" value="KIF21A"/>
    <property type="match status" value="1"/>
</dbReference>
<dbReference type="Gene3D" id="6.10.250.2730">
    <property type="match status" value="1"/>
</dbReference>
<evidence type="ECO:0000256" key="19">
    <source>
        <dbReference type="SAM" id="MobiDB-lite"/>
    </source>
</evidence>
<feature type="repeat" description="WD" evidence="16">
    <location>
        <begin position="1386"/>
        <end position="1425"/>
    </location>
</feature>
<feature type="region of interest" description="Disordered" evidence="19">
    <location>
        <begin position="881"/>
        <end position="932"/>
    </location>
</feature>
<dbReference type="GO" id="GO:0005875">
    <property type="term" value="C:microtubule associated complex"/>
    <property type="evidence" value="ECO:0007669"/>
    <property type="project" value="TreeGrafter"/>
</dbReference>
<keyword evidence="10 17" id="KW-0547">Nucleotide-binding</keyword>
<dbReference type="FunFam" id="2.130.10.10:FF:000164">
    <property type="entry name" value="Kinesin family member 21A"/>
    <property type="match status" value="1"/>
</dbReference>
<feature type="region of interest" description="Disordered" evidence="19">
    <location>
        <begin position="574"/>
        <end position="600"/>
    </location>
</feature>
<feature type="compositionally biased region" description="Basic and acidic residues" evidence="19">
    <location>
        <begin position="590"/>
        <end position="600"/>
    </location>
</feature>
<dbReference type="CDD" id="cd22248">
    <property type="entry name" value="Rcc_KIF21"/>
    <property type="match status" value="1"/>
</dbReference>
<evidence type="ECO:0000256" key="8">
    <source>
        <dbReference type="ARBA" id="ARBA00022701"/>
    </source>
</evidence>
<comment type="subcellular location">
    <subcellularLocation>
        <location evidence="3">Cell projection</location>
        <location evidence="3">Axon</location>
    </subcellularLocation>
    <subcellularLocation>
        <location evidence="2">Cell projection</location>
        <location evidence="2">Dendrite</location>
    </subcellularLocation>
    <subcellularLocation>
        <location evidence="4">Cell projection</location>
        <location evidence="4">Growth cone</location>
    </subcellularLocation>
    <subcellularLocation>
        <location evidence="1">Cytoplasm</location>
        <location evidence="1">Cytoskeleton</location>
    </subcellularLocation>
</comment>
<dbReference type="SMART" id="SM00320">
    <property type="entry name" value="WD40"/>
    <property type="match status" value="7"/>
</dbReference>
<evidence type="ECO:0000256" key="17">
    <source>
        <dbReference type="PROSITE-ProRule" id="PRU00283"/>
    </source>
</evidence>
<evidence type="ECO:0000256" key="4">
    <source>
        <dbReference type="ARBA" id="ARBA00004624"/>
    </source>
</evidence>
<dbReference type="Pfam" id="PF00225">
    <property type="entry name" value="Kinesin"/>
    <property type="match status" value="1"/>
</dbReference>
<evidence type="ECO:0000313" key="22">
    <source>
        <dbReference type="Proteomes" id="UP001186944"/>
    </source>
</evidence>
<feature type="compositionally biased region" description="Acidic residues" evidence="19">
    <location>
        <begin position="633"/>
        <end position="663"/>
    </location>
</feature>
<dbReference type="GO" id="GO:0003777">
    <property type="term" value="F:microtubule motor activity"/>
    <property type="evidence" value="ECO:0007669"/>
    <property type="project" value="InterPro"/>
</dbReference>
<dbReference type="PROSITE" id="PS50294">
    <property type="entry name" value="WD_REPEATS_REGION"/>
    <property type="match status" value="2"/>
</dbReference>
<dbReference type="InterPro" id="IPR056532">
    <property type="entry name" value="KIF21A/B_hel_2"/>
</dbReference>
<evidence type="ECO:0000256" key="18">
    <source>
        <dbReference type="SAM" id="Coils"/>
    </source>
</evidence>
<feature type="compositionally biased region" description="Polar residues" evidence="19">
    <location>
        <begin position="1254"/>
        <end position="1266"/>
    </location>
</feature>
<keyword evidence="7 16" id="KW-0853">WD repeat</keyword>
<evidence type="ECO:0000259" key="20">
    <source>
        <dbReference type="PROSITE" id="PS50067"/>
    </source>
</evidence>
<dbReference type="GO" id="GO:0005524">
    <property type="term" value="F:ATP binding"/>
    <property type="evidence" value="ECO:0007669"/>
    <property type="project" value="UniProtKB-UniRule"/>
</dbReference>
<evidence type="ECO:0000256" key="6">
    <source>
        <dbReference type="ARBA" id="ARBA00022553"/>
    </source>
</evidence>
<dbReference type="InterPro" id="IPR001680">
    <property type="entry name" value="WD40_rpt"/>
</dbReference>
<dbReference type="Pfam" id="PF00400">
    <property type="entry name" value="WD40"/>
    <property type="match status" value="5"/>
</dbReference>
<dbReference type="InterPro" id="IPR056533">
    <property type="entry name" value="KIF21A/B_hel_1"/>
</dbReference>
<dbReference type="PANTHER" id="PTHR47969">
    <property type="entry name" value="CHROMOSOME-ASSOCIATED KINESIN KIF4A-RELATED"/>
    <property type="match status" value="1"/>
</dbReference>
<keyword evidence="12 18" id="KW-0175">Coiled coil</keyword>
<dbReference type="InterPro" id="IPR019775">
    <property type="entry name" value="WD40_repeat_CS"/>
</dbReference>
<dbReference type="FunFam" id="3.40.850.10:FF:000011">
    <property type="entry name" value="Kinesin family member 21A"/>
    <property type="match status" value="1"/>
</dbReference>
<comment type="caution">
    <text evidence="21">The sequence shown here is derived from an EMBL/GenBank/DDBJ whole genome shotgun (WGS) entry which is preliminary data.</text>
</comment>
<reference evidence="21" key="1">
    <citation type="submission" date="2019-08" db="EMBL/GenBank/DDBJ databases">
        <title>The improved chromosome-level genome for the pearl oyster Pinctada fucata martensii using PacBio sequencing and Hi-C.</title>
        <authorList>
            <person name="Zheng Z."/>
        </authorList>
    </citation>
    <scope>NUCLEOTIDE SEQUENCE</scope>
    <source>
        <strain evidence="21">ZZ-2019</strain>
        <tissue evidence="21">Adductor muscle</tissue>
    </source>
</reference>
<dbReference type="GO" id="GO:0007018">
    <property type="term" value="P:microtubule-based movement"/>
    <property type="evidence" value="ECO:0007669"/>
    <property type="project" value="InterPro"/>
</dbReference>
<dbReference type="PROSITE" id="PS50067">
    <property type="entry name" value="KINESIN_MOTOR_2"/>
    <property type="match status" value="1"/>
</dbReference>
<evidence type="ECO:0000256" key="14">
    <source>
        <dbReference type="ARBA" id="ARBA00023212"/>
    </source>
</evidence>
<dbReference type="Pfam" id="PF25764">
    <property type="entry name" value="KIF21A_4th"/>
    <property type="match status" value="1"/>
</dbReference>
<keyword evidence="8" id="KW-0493">Microtubule</keyword>
<dbReference type="PANTHER" id="PTHR47969:SF28">
    <property type="entry name" value="KINESIN-LIKE PROTEIN KIF21B"/>
    <property type="match status" value="1"/>
</dbReference>
<dbReference type="EMBL" id="VSWD01000005">
    <property type="protein sequence ID" value="KAK3103464.1"/>
    <property type="molecule type" value="Genomic_DNA"/>
</dbReference>
<dbReference type="Gene3D" id="3.40.850.10">
    <property type="entry name" value="Kinesin motor domain"/>
    <property type="match status" value="1"/>
</dbReference>
<evidence type="ECO:0000256" key="9">
    <source>
        <dbReference type="ARBA" id="ARBA00022737"/>
    </source>
</evidence>
<dbReference type="CDD" id="cd00200">
    <property type="entry name" value="WD40"/>
    <property type="match status" value="1"/>
</dbReference>
<protein>
    <recommendedName>
        <fullName evidence="20">Kinesin motor domain-containing protein</fullName>
    </recommendedName>
</protein>
<feature type="repeat" description="WD" evidence="16">
    <location>
        <begin position="1582"/>
        <end position="1621"/>
    </location>
</feature>
<evidence type="ECO:0000256" key="11">
    <source>
        <dbReference type="ARBA" id="ARBA00022840"/>
    </source>
</evidence>
<feature type="region of interest" description="Disordered" evidence="19">
    <location>
        <begin position="633"/>
        <end position="670"/>
    </location>
</feature>
<dbReference type="SUPFAM" id="SSF52540">
    <property type="entry name" value="P-loop containing nucleoside triphosphate hydrolases"/>
    <property type="match status" value="1"/>
</dbReference>
<dbReference type="GO" id="GO:0051231">
    <property type="term" value="P:spindle elongation"/>
    <property type="evidence" value="ECO:0007669"/>
    <property type="project" value="TreeGrafter"/>
</dbReference>
<dbReference type="SUPFAM" id="SSF50978">
    <property type="entry name" value="WD40 repeat-like"/>
    <property type="match status" value="1"/>
</dbReference>
<keyword evidence="22" id="KW-1185">Reference proteome</keyword>
<dbReference type="SMART" id="SM00129">
    <property type="entry name" value="KISc"/>
    <property type="match status" value="1"/>
</dbReference>
<evidence type="ECO:0000256" key="3">
    <source>
        <dbReference type="ARBA" id="ARBA00004489"/>
    </source>
</evidence>
<dbReference type="InterPro" id="IPR036322">
    <property type="entry name" value="WD40_repeat_dom_sf"/>
</dbReference>
<evidence type="ECO:0000256" key="1">
    <source>
        <dbReference type="ARBA" id="ARBA00004245"/>
    </source>
</evidence>
<comment type="similarity">
    <text evidence="17">Belongs to the TRAFAC class myosin-kinesin ATPase superfamily. Kinesin family.</text>
</comment>
<feature type="coiled-coil region" evidence="18">
    <location>
        <begin position="991"/>
        <end position="1025"/>
    </location>
</feature>
<evidence type="ECO:0000256" key="15">
    <source>
        <dbReference type="ARBA" id="ARBA00023273"/>
    </source>
</evidence>
<dbReference type="GO" id="GO:0007052">
    <property type="term" value="P:mitotic spindle organization"/>
    <property type="evidence" value="ECO:0007669"/>
    <property type="project" value="TreeGrafter"/>
</dbReference>
<accession>A0AA88YQ61</accession>
<feature type="compositionally biased region" description="Basic residues" evidence="19">
    <location>
        <begin position="574"/>
        <end position="584"/>
    </location>
</feature>
<dbReference type="PRINTS" id="PR00380">
    <property type="entry name" value="KINESINHEAVY"/>
</dbReference>
<evidence type="ECO:0000256" key="5">
    <source>
        <dbReference type="ARBA" id="ARBA00022490"/>
    </source>
</evidence>
<dbReference type="InterPro" id="IPR019821">
    <property type="entry name" value="Kinesin_motor_CS"/>
</dbReference>
<keyword evidence="14" id="KW-0206">Cytoskeleton</keyword>
<evidence type="ECO:0000256" key="7">
    <source>
        <dbReference type="ARBA" id="ARBA00022574"/>
    </source>
</evidence>
<dbReference type="InterPro" id="IPR036961">
    <property type="entry name" value="Kinesin_motor_dom_sf"/>
</dbReference>
<evidence type="ECO:0000256" key="13">
    <source>
        <dbReference type="ARBA" id="ARBA00023175"/>
    </source>
</evidence>
<name>A0AA88YQ61_PINIB</name>
<feature type="compositionally biased region" description="Low complexity" evidence="19">
    <location>
        <begin position="1310"/>
        <end position="1332"/>
    </location>
</feature>
<evidence type="ECO:0000256" key="2">
    <source>
        <dbReference type="ARBA" id="ARBA00004279"/>
    </source>
</evidence>
<sequence length="1713" mass="191451">MTEKKDGKEDDSSVRVALRIRPQLAREKIDMCQVCTSVVPGEPQVTIGNDKSFTFDHVFDIATIQETIYDTCVRKLIDGCFDGYNATVFAYGQTGSGKTYTMGTGFDINTPEEEVGIIPRAVDHLFRGIEQTRRDAIEKSEPPPDFKVNAQFIELYNEEILDLLDTTRDPDSRGRKSHIKIHEDATGGIYVVGVTTKPVSSLEDTIQCLKNGALSRATASTNMNTQSSRSHAIFTLHIKQHRVVRNDSLVEEEKDTDSTQSLNEFETLTAKFHFVDLAGSERLKRTGATGDRAKEGISINCGLLALGNVISALGDKLKKGSHVPYRDSKLTRLLQDSLGGNSMTLMIACISPSDRDFIETLNTLKYANRARNIKNKVTANQDKASKQMAILRAEIQTLQQELLEYKTGKRTVDADGVESVNDMFNENTMLQTENDKLRQRIKALHETIESLTARNTQLLVDKDLVGICNVTEDARNDEVKKLIEGYIKQLEDLRAKLTETEKTAELYRRKATPSRMGTSMSMTGSSLISPLSPTPMSSMSSLSLSTDLRSSTMSVLGSSTLSILDEAKKDIRRGERKIRKKAKNKNQQSSDKENISDNEKDQIEINGNEDQGQGQVIGKKDDDDLDEIMEEDINGELVDDDESDDDEEELENLSSSDDGDSESGDDKGHQTTVDFEEAELEEWLLWADSDNVHEDLAELTCEISIKQRLVEELEQSQRKLHAVKLQYEEKVIQLQERIKATEVERDKVLSNLGSAETQSSEKVKKIKVEYEKKLSGLQTDLRKMQSAMKEHSKLAKNQSHYEKQLKTLQHELAEMKKTKVKLMKQVKEEADKIKASEAKRNKEVAQLKKEQLRKENLIRNLEKEKKQKEVVLKRKQEEVEALRKRDKKPMSSRAAGRIGKYDRPNTIPIAPVPTAPRRRKRSDFNAKQAKQKWDALDRNMNSVIVKKQTISHMEKDMDIWLKQREKLCKKLDKYCRKRDIAIRDRKDDSVIKDLNDIIEGLKTQVQYAQENIAECQVNIMQMEETKDEGDGVDVNGLISTCTLEEAKYLLTHLLDLSLSKGMALSQKEAEVRELQAHLHQTELNNTLQQDLLKHMINDRVDIEVDNLMTNAADEMETSGSSASSSPADRNGCKTVIVCTSNCIQIFNSYFFSKVRRKTPLPQELLYADNSLTPLLPLPETPEEERLASQEQEAPQEEITPGPVIAPPPQRDRPYPKKAPLPDPPPKKPPDPPPGNATTPDSVLMPPPKQPPPNTGLSKVPSSSNLSRIGVGGRADPGPSPSMRRKEFPRPSPEPSPVLRRKNNSATNLLSRSSSIDTATSSDTTPPSSPTLSRRSRDRVVDDNVFSRLTSNTQPPTLQPPNRGTIQPNSGKMPTTKLAPVVCTHTAEGHNKPVLSVDCTEDLLFTSSKDRTAKVWDLQTGRETLSLPGHPNNVVSVRYCQKSRLIFTVSQSYISVWDARNHSKQCVKTLSSSGLTHDGPLNFGSNRQIELAPGEHHINDIALNKDGTVLYSATGSMVRVWDLNSFSAIGKLNGGHQAAIMVLAVDRAGENDIVLTGSKDHYIKMFEVLEERAGVLTPKYNLEPPHYDGIQSMAIQGDMLFSGSRDTCIKKWDLSSQQLVQSVNSAHKDWICGLQFMPSGNILLSGCRGGYLKLWNVENCQPLGEVKAHSSPINALATNSTAIFTASNDHNVGIWSFNQDIPLKEETDEKSNQS</sequence>
<proteinExistence type="inferred from homology"/>
<keyword evidence="13 17" id="KW-0505">Motor protein</keyword>
<keyword evidence="15" id="KW-0966">Cell projection</keyword>
<feature type="compositionally biased region" description="Pro residues" evidence="19">
    <location>
        <begin position="1244"/>
        <end position="1253"/>
    </location>
</feature>
<keyword evidence="9" id="KW-0677">Repeat</keyword>
<dbReference type="GO" id="GO:0030425">
    <property type="term" value="C:dendrite"/>
    <property type="evidence" value="ECO:0007669"/>
    <property type="project" value="UniProtKB-SubCell"/>
</dbReference>
<dbReference type="InterPro" id="IPR027417">
    <property type="entry name" value="P-loop_NTPase"/>
</dbReference>
<gene>
    <name evidence="21" type="ORF">FSP39_019440</name>
</gene>
<dbReference type="PROSITE" id="PS50082">
    <property type="entry name" value="WD_REPEATS_2"/>
    <property type="match status" value="4"/>
</dbReference>
<evidence type="ECO:0000313" key="21">
    <source>
        <dbReference type="EMBL" id="KAK3103464.1"/>
    </source>
</evidence>
<feature type="region of interest" description="Disordered" evidence="19">
    <location>
        <begin position="1175"/>
        <end position="1372"/>
    </location>
</feature>
<feature type="repeat" description="WD" evidence="16">
    <location>
        <begin position="1623"/>
        <end position="1664"/>
    </location>
</feature>
<dbReference type="InterPro" id="IPR027640">
    <property type="entry name" value="Kinesin-like_fam"/>
</dbReference>
<dbReference type="PROSITE" id="PS00678">
    <property type="entry name" value="WD_REPEATS_1"/>
    <property type="match status" value="1"/>
</dbReference>
<feature type="binding site" evidence="17">
    <location>
        <begin position="92"/>
        <end position="99"/>
    </location>
    <ligand>
        <name>ATP</name>
        <dbReference type="ChEBI" id="CHEBI:30616"/>
    </ligand>
</feature>
<organism evidence="21 22">
    <name type="scientific">Pinctada imbricata</name>
    <name type="common">Atlantic pearl-oyster</name>
    <name type="synonym">Pinctada martensii</name>
    <dbReference type="NCBI Taxonomy" id="66713"/>
    <lineage>
        <taxon>Eukaryota</taxon>
        <taxon>Metazoa</taxon>
        <taxon>Spiralia</taxon>
        <taxon>Lophotrochozoa</taxon>
        <taxon>Mollusca</taxon>
        <taxon>Bivalvia</taxon>
        <taxon>Autobranchia</taxon>
        <taxon>Pteriomorphia</taxon>
        <taxon>Pterioida</taxon>
        <taxon>Pterioidea</taxon>
        <taxon>Pteriidae</taxon>
        <taxon>Pinctada</taxon>
    </lineage>
</organism>
<dbReference type="PROSITE" id="PS00411">
    <property type="entry name" value="KINESIN_MOTOR_1"/>
    <property type="match status" value="1"/>
</dbReference>
<dbReference type="CDD" id="cd01372">
    <property type="entry name" value="KISc_KIF4"/>
    <property type="match status" value="1"/>
</dbReference>